<dbReference type="AlphaFoldDB" id="A0A1T4QVT4"/>
<gene>
    <name evidence="7" type="ORF">BTE48_01345</name>
</gene>
<evidence type="ECO:0000256" key="1">
    <source>
        <dbReference type="ARBA" id="ARBA00001946"/>
    </source>
</evidence>
<dbReference type="EMBL" id="MTSM01000001">
    <property type="protein sequence ID" value="OPX57100.1"/>
    <property type="molecule type" value="Genomic_DNA"/>
</dbReference>
<keyword evidence="8" id="KW-1185">Reference proteome</keyword>
<dbReference type="RefSeq" id="WP_078745618.1">
    <property type="nucleotide sequence ID" value="NZ_FUXG01000013.1"/>
</dbReference>
<feature type="domain" description="Response regulatory" evidence="3">
    <location>
        <begin position="124"/>
        <end position="241"/>
    </location>
</feature>
<dbReference type="SMART" id="SM00448">
    <property type="entry name" value="REC"/>
    <property type="match status" value="2"/>
</dbReference>
<evidence type="ECO:0000259" key="5">
    <source>
        <dbReference type="PROSITE" id="PS50113"/>
    </source>
</evidence>
<dbReference type="NCBIfam" id="TIGR00254">
    <property type="entry name" value="GGDEF"/>
    <property type="match status" value="1"/>
</dbReference>
<dbReference type="SMART" id="SM00267">
    <property type="entry name" value="GGDEF"/>
    <property type="match status" value="1"/>
</dbReference>
<dbReference type="PROSITE" id="PS50110">
    <property type="entry name" value="RESPONSE_REGULATORY"/>
    <property type="match status" value="2"/>
</dbReference>
<dbReference type="NCBIfam" id="TIGR00229">
    <property type="entry name" value="sensory_box"/>
    <property type="match status" value="1"/>
</dbReference>
<feature type="domain" description="Response regulatory" evidence="3">
    <location>
        <begin position="3"/>
        <end position="116"/>
    </location>
</feature>
<dbReference type="InterPro" id="IPR011006">
    <property type="entry name" value="CheY-like_superfamily"/>
</dbReference>
<dbReference type="SUPFAM" id="SSF52172">
    <property type="entry name" value="CheY-like"/>
    <property type="match status" value="2"/>
</dbReference>
<dbReference type="Gene3D" id="3.40.50.2300">
    <property type="match status" value="2"/>
</dbReference>
<dbReference type="GO" id="GO:0000160">
    <property type="term" value="P:phosphorelay signal transduction system"/>
    <property type="evidence" value="ECO:0007669"/>
    <property type="project" value="InterPro"/>
</dbReference>
<dbReference type="SUPFAM" id="SSF55785">
    <property type="entry name" value="PYP-like sensor domain (PAS domain)"/>
    <property type="match status" value="1"/>
</dbReference>
<dbReference type="Pfam" id="PF08447">
    <property type="entry name" value="PAS_3"/>
    <property type="match status" value="1"/>
</dbReference>
<evidence type="ECO:0000313" key="7">
    <source>
        <dbReference type="EMBL" id="OPX57100.1"/>
    </source>
</evidence>
<evidence type="ECO:0000259" key="3">
    <source>
        <dbReference type="PROSITE" id="PS50110"/>
    </source>
</evidence>
<dbReference type="InterPro" id="IPR001610">
    <property type="entry name" value="PAC"/>
</dbReference>
<dbReference type="SMART" id="SM00086">
    <property type="entry name" value="PAC"/>
    <property type="match status" value="1"/>
</dbReference>
<evidence type="ECO:0000259" key="4">
    <source>
        <dbReference type="PROSITE" id="PS50112"/>
    </source>
</evidence>
<dbReference type="GO" id="GO:0003824">
    <property type="term" value="F:catalytic activity"/>
    <property type="evidence" value="ECO:0007669"/>
    <property type="project" value="UniProtKB-ARBA"/>
</dbReference>
<dbReference type="PROSITE" id="PS50112">
    <property type="entry name" value="PAS"/>
    <property type="match status" value="1"/>
</dbReference>
<dbReference type="PANTHER" id="PTHR46663:SF4">
    <property type="entry name" value="DIGUANYLATE CYCLASE DGCT-RELATED"/>
    <property type="match status" value="1"/>
</dbReference>
<organism evidence="7 8">
    <name type="scientific">Oceanospirillum multiglobuliferum</name>
    <dbReference type="NCBI Taxonomy" id="64969"/>
    <lineage>
        <taxon>Bacteria</taxon>
        <taxon>Pseudomonadati</taxon>
        <taxon>Pseudomonadota</taxon>
        <taxon>Gammaproteobacteria</taxon>
        <taxon>Oceanospirillales</taxon>
        <taxon>Oceanospirillaceae</taxon>
        <taxon>Oceanospirillum</taxon>
    </lineage>
</organism>
<dbReference type="InterPro" id="IPR000014">
    <property type="entry name" value="PAS"/>
</dbReference>
<dbReference type="Gene3D" id="3.30.450.20">
    <property type="entry name" value="PAS domain"/>
    <property type="match status" value="1"/>
</dbReference>
<dbReference type="Gene3D" id="3.30.70.270">
    <property type="match status" value="1"/>
</dbReference>
<dbReference type="Pfam" id="PF00072">
    <property type="entry name" value="Response_reg"/>
    <property type="match status" value="2"/>
</dbReference>
<dbReference type="InterPro" id="IPR043128">
    <property type="entry name" value="Rev_trsase/Diguanyl_cyclase"/>
</dbReference>
<dbReference type="CDD" id="cd00130">
    <property type="entry name" value="PAS"/>
    <property type="match status" value="1"/>
</dbReference>
<proteinExistence type="predicted"/>
<dbReference type="InterPro" id="IPR029787">
    <property type="entry name" value="Nucleotide_cyclase"/>
</dbReference>
<dbReference type="PROSITE" id="PS50113">
    <property type="entry name" value="PAC"/>
    <property type="match status" value="1"/>
</dbReference>
<dbReference type="InterPro" id="IPR013655">
    <property type="entry name" value="PAS_fold_3"/>
</dbReference>
<dbReference type="OrthoDB" id="9812260at2"/>
<sequence>MKKLLVVEDSALFAKMLSKQLAENNLFEVHMAYSHKEAEVLLSRHDFFAAITDLVLPDAGEGQIVGTVVKKNIPVIALTGSMSDELQKQISSMPIVDYVIKEGKSDLCYAVRLAELLLDTKGVDILVVDDSRVALASVISLLEPLLFNIHTASSGKEALEILKANPKISLMVTDHEMPEMTGLELSREVRRHHDELTLPIIAVTGMREPKLEARFLKSGVNDFLIKPFSREEFISRIVTLVSARERYKQIQRYADTVDRYVISSSTDEHGIIRAVSQAFCDISGYSREELLGRNHNIVRHPDMPNSLYQSLWQTVKSGKSWRGEVKNSKKDGSYYWVDVNIEPQFDSQGQINGFTAIRQDITNKKYVEELSITDPMTGLYNRRYFSDQFPVYAEKAEEKGDLLAFLMFDVDKFKQYNDNYGHQAGDHVLIECAKAFKTLAKEIEALPFRLGGEEFALLFTTDSADLAQTRAEIARKAIQDLAIPHAYNTAAEVITASFGLCLIKHNADIEETYKKADDALYEAKEQGRNRVITLHL</sequence>
<dbReference type="InterPro" id="IPR035965">
    <property type="entry name" value="PAS-like_dom_sf"/>
</dbReference>
<protein>
    <recommendedName>
        <fullName evidence="9">Diguanylate cyclase</fullName>
    </recommendedName>
</protein>
<keyword evidence="2" id="KW-0597">Phosphoprotein</keyword>
<feature type="domain" description="PAS" evidence="4">
    <location>
        <begin position="267"/>
        <end position="318"/>
    </location>
</feature>
<name>A0A1T4QVT4_9GAMM</name>
<comment type="caution">
    <text evidence="7">The sequence shown here is derived from an EMBL/GenBank/DDBJ whole genome shotgun (WGS) entry which is preliminary data.</text>
</comment>
<evidence type="ECO:0000256" key="2">
    <source>
        <dbReference type="PROSITE-ProRule" id="PRU00169"/>
    </source>
</evidence>
<dbReference type="InterPro" id="IPR001789">
    <property type="entry name" value="Sig_transdc_resp-reg_receiver"/>
</dbReference>
<evidence type="ECO:0008006" key="9">
    <source>
        <dbReference type="Google" id="ProtNLM"/>
    </source>
</evidence>
<dbReference type="SMART" id="SM00091">
    <property type="entry name" value="PAS"/>
    <property type="match status" value="1"/>
</dbReference>
<dbReference type="InterPro" id="IPR052163">
    <property type="entry name" value="DGC-Regulatory_Protein"/>
</dbReference>
<dbReference type="InterPro" id="IPR000160">
    <property type="entry name" value="GGDEF_dom"/>
</dbReference>
<dbReference type="Proteomes" id="UP000191418">
    <property type="component" value="Unassembled WGS sequence"/>
</dbReference>
<evidence type="ECO:0000259" key="6">
    <source>
        <dbReference type="PROSITE" id="PS50887"/>
    </source>
</evidence>
<dbReference type="SUPFAM" id="SSF55073">
    <property type="entry name" value="Nucleotide cyclase"/>
    <property type="match status" value="1"/>
</dbReference>
<dbReference type="Pfam" id="PF00990">
    <property type="entry name" value="GGDEF"/>
    <property type="match status" value="1"/>
</dbReference>
<dbReference type="FunFam" id="3.30.70.270:FF:000001">
    <property type="entry name" value="Diguanylate cyclase domain protein"/>
    <property type="match status" value="1"/>
</dbReference>
<dbReference type="PANTHER" id="PTHR46663">
    <property type="entry name" value="DIGUANYLATE CYCLASE DGCT-RELATED"/>
    <property type="match status" value="1"/>
</dbReference>
<comment type="cofactor">
    <cofactor evidence="1">
        <name>Mg(2+)</name>
        <dbReference type="ChEBI" id="CHEBI:18420"/>
    </cofactor>
</comment>
<feature type="modified residue" description="4-aspartylphosphate" evidence="2">
    <location>
        <position position="174"/>
    </location>
</feature>
<accession>A0A1T4QVT4</accession>
<feature type="domain" description="GGDEF" evidence="6">
    <location>
        <begin position="401"/>
        <end position="536"/>
    </location>
</feature>
<dbReference type="InterPro" id="IPR000700">
    <property type="entry name" value="PAS-assoc_C"/>
</dbReference>
<evidence type="ECO:0000313" key="8">
    <source>
        <dbReference type="Proteomes" id="UP000191418"/>
    </source>
</evidence>
<reference evidence="7 8" key="1">
    <citation type="submission" date="2017-01" db="EMBL/GenBank/DDBJ databases">
        <title>Genome Sequencing of a Marine Spirillum, Oceanospirillum multiglobuliferum ATCC 33336, from Japan.</title>
        <authorList>
            <person name="Carney J.G."/>
            <person name="Trachtenberg A.M."/>
            <person name="Rheaume B.A."/>
            <person name="Linnane J.D."/>
            <person name="Pitts N.L."/>
            <person name="Mykles D.L."/>
            <person name="Maclea K.S."/>
        </authorList>
    </citation>
    <scope>NUCLEOTIDE SEQUENCE [LARGE SCALE GENOMIC DNA]</scope>
    <source>
        <strain evidence="7 8">ATCC 33336</strain>
    </source>
</reference>
<feature type="modified residue" description="4-aspartylphosphate" evidence="2">
    <location>
        <position position="53"/>
    </location>
</feature>
<dbReference type="STRING" id="64969.SAMN02745127_02031"/>
<dbReference type="PROSITE" id="PS50887">
    <property type="entry name" value="GGDEF"/>
    <property type="match status" value="1"/>
</dbReference>
<feature type="domain" description="PAC" evidence="5">
    <location>
        <begin position="321"/>
        <end position="373"/>
    </location>
</feature>
<dbReference type="CDD" id="cd01949">
    <property type="entry name" value="GGDEF"/>
    <property type="match status" value="1"/>
</dbReference>